<feature type="domain" description="ZP" evidence="23">
    <location>
        <begin position="205"/>
        <end position="476"/>
    </location>
</feature>
<feature type="transmembrane region" description="Helical" evidence="21">
    <location>
        <begin position="525"/>
        <end position="546"/>
    </location>
</feature>
<dbReference type="FunFam" id="2.60.40.4100:FF:000004">
    <property type="entry name" value="Zona pellucida sperm-binding protein 2"/>
    <property type="match status" value="1"/>
</dbReference>
<evidence type="ECO:0000256" key="19">
    <source>
        <dbReference type="ARBA" id="ARBA00042573"/>
    </source>
</evidence>
<dbReference type="AlphaFoldDB" id="A0AAX6TMB9"/>
<evidence type="ECO:0000256" key="15">
    <source>
        <dbReference type="ARBA" id="ARBA00024183"/>
    </source>
</evidence>
<evidence type="ECO:0000256" key="10">
    <source>
        <dbReference type="ARBA" id="ARBA00023136"/>
    </source>
</evidence>
<dbReference type="CTD" id="57829"/>
<keyword evidence="13" id="KW-0325">Glycoprotein</keyword>
<evidence type="ECO:0000256" key="20">
    <source>
        <dbReference type="PROSITE-ProRule" id="PRU00779"/>
    </source>
</evidence>
<dbReference type="Gene3D" id="2.60.40.4100">
    <property type="entry name" value="Zona pellucida, ZP-C domain"/>
    <property type="match status" value="1"/>
</dbReference>
<protein>
    <recommendedName>
        <fullName evidence="17">Zona pellucida sperm-binding protein 4</fullName>
    </recommendedName>
    <alternativeName>
        <fullName evidence="19">Zona pellucida glycoprotein 4</fullName>
    </alternativeName>
    <alternativeName>
        <fullName evidence="18">Zona pellucida protein B</fullName>
    </alternativeName>
</protein>
<dbReference type="Pfam" id="PF00088">
    <property type="entry name" value="Trefoil"/>
    <property type="match status" value="1"/>
</dbReference>
<evidence type="ECO:0000256" key="5">
    <source>
        <dbReference type="ARBA" id="ARBA00022530"/>
    </source>
</evidence>
<keyword evidence="12" id="KW-0675">Receptor</keyword>
<evidence type="ECO:0000256" key="3">
    <source>
        <dbReference type="ARBA" id="ARBA00022475"/>
    </source>
</evidence>
<dbReference type="GO" id="GO:0035805">
    <property type="term" value="C:egg coat"/>
    <property type="evidence" value="ECO:0007669"/>
    <property type="project" value="UniProtKB-SubCell"/>
</dbReference>
<comment type="function">
    <text evidence="16">Component of the zona pellucida, an extracellular matrix surrounding oocytes which mediates sperm binding, induction of the acrosome reaction and prevents post-fertilization polyspermy. The zona pellucida is composed of 3 to 4 glycoproteins, ZP1, ZP2, ZP3, and ZP4. ZP4 may act as a sperm receptor.</text>
</comment>
<comment type="caution">
    <text evidence="20">Lacks conserved residue(s) required for the propagation of feature annotation.</text>
</comment>
<feature type="disulfide bond" evidence="20">
    <location>
        <begin position="170"/>
        <end position="185"/>
    </location>
</feature>
<keyword evidence="14" id="KW-0278">Fertilization</keyword>
<dbReference type="InterPro" id="IPR048290">
    <property type="entry name" value="ZP_chr"/>
</dbReference>
<dbReference type="Proteomes" id="UP000694906">
    <property type="component" value="Unplaced"/>
</dbReference>
<proteinExistence type="inferred from homology"/>
<dbReference type="GO" id="GO:0035804">
    <property type="term" value="F:structural constituent of egg coat"/>
    <property type="evidence" value="ECO:0007669"/>
    <property type="project" value="TreeGrafter"/>
</dbReference>
<evidence type="ECO:0000256" key="22">
    <source>
        <dbReference type="SAM" id="SignalP"/>
    </source>
</evidence>
<name>A0AAX6TMB9_HETGA</name>
<reference evidence="26" key="1">
    <citation type="submission" date="2025-08" db="UniProtKB">
        <authorList>
            <consortium name="RefSeq"/>
        </authorList>
    </citation>
    <scope>IDENTIFICATION</scope>
</reference>
<dbReference type="InterPro" id="IPR051148">
    <property type="entry name" value="Zona_Pellucida_Domain_gp"/>
</dbReference>
<dbReference type="PROSITE" id="PS51448">
    <property type="entry name" value="P_TREFOIL_2"/>
    <property type="match status" value="1"/>
</dbReference>
<dbReference type="InterPro" id="IPR055355">
    <property type="entry name" value="ZP-C"/>
</dbReference>
<dbReference type="InterPro" id="IPR055356">
    <property type="entry name" value="ZP-N"/>
</dbReference>
<feature type="domain" description="P-type" evidence="24">
    <location>
        <begin position="157"/>
        <end position="200"/>
    </location>
</feature>
<keyword evidence="11 20" id="KW-1015">Disulfide bond</keyword>
<accession>A0AAX6TMB9</accession>
<dbReference type="InterPro" id="IPR017977">
    <property type="entry name" value="ZP_dom_CS"/>
</dbReference>
<evidence type="ECO:0000256" key="4">
    <source>
        <dbReference type="ARBA" id="ARBA00022525"/>
    </source>
</evidence>
<evidence type="ECO:0000259" key="23">
    <source>
        <dbReference type="PROSITE" id="PS51034"/>
    </source>
</evidence>
<evidence type="ECO:0000256" key="1">
    <source>
        <dbReference type="ARBA" id="ARBA00004251"/>
    </source>
</evidence>
<organism evidence="25 26">
    <name type="scientific">Heterocephalus glaber</name>
    <name type="common">Naked mole rat</name>
    <dbReference type="NCBI Taxonomy" id="10181"/>
    <lineage>
        <taxon>Eukaryota</taxon>
        <taxon>Metazoa</taxon>
        <taxon>Chordata</taxon>
        <taxon>Craniata</taxon>
        <taxon>Vertebrata</taxon>
        <taxon>Euteleostomi</taxon>
        <taxon>Mammalia</taxon>
        <taxon>Eutheria</taxon>
        <taxon>Euarchontoglires</taxon>
        <taxon>Glires</taxon>
        <taxon>Rodentia</taxon>
        <taxon>Hystricomorpha</taxon>
        <taxon>Bathyergidae</taxon>
        <taxon>Heterocephalus</taxon>
    </lineage>
</organism>
<keyword evidence="6" id="KW-0165">Cleavage on pair of basic residues</keyword>
<dbReference type="CDD" id="cd00111">
    <property type="entry name" value="Trefoil"/>
    <property type="match status" value="1"/>
</dbReference>
<dbReference type="GO" id="GO:0060468">
    <property type="term" value="P:prevention of polyspermy"/>
    <property type="evidence" value="ECO:0007669"/>
    <property type="project" value="TreeGrafter"/>
</dbReference>
<keyword evidence="5" id="KW-0272">Extracellular matrix</keyword>
<dbReference type="GeneID" id="101719754"/>
<evidence type="ECO:0000313" key="26">
    <source>
        <dbReference type="RefSeq" id="XP_021122023.1"/>
    </source>
</evidence>
<comment type="subcellular location">
    <subcellularLocation>
        <location evidence="1">Cell membrane</location>
        <topology evidence="1">Single-pass type I membrane protein</topology>
    </subcellularLocation>
    <subcellularLocation>
        <location evidence="15">Zona pellucida</location>
    </subcellularLocation>
</comment>
<evidence type="ECO:0000256" key="8">
    <source>
        <dbReference type="ARBA" id="ARBA00022729"/>
    </source>
</evidence>
<keyword evidence="4" id="KW-0964">Secreted</keyword>
<dbReference type="InterPro" id="IPR001507">
    <property type="entry name" value="ZP_dom"/>
</dbReference>
<evidence type="ECO:0000256" key="21">
    <source>
        <dbReference type="SAM" id="Phobius"/>
    </source>
</evidence>
<dbReference type="InterPro" id="IPR044913">
    <property type="entry name" value="P_trefoil_dom_sf"/>
</dbReference>
<dbReference type="InterPro" id="IPR000519">
    <property type="entry name" value="P_trefoil_dom"/>
</dbReference>
<evidence type="ECO:0000256" key="14">
    <source>
        <dbReference type="ARBA" id="ARBA00023279"/>
    </source>
</evidence>
<dbReference type="Pfam" id="PF00100">
    <property type="entry name" value="Zona_pellucida"/>
    <property type="match status" value="1"/>
</dbReference>
<evidence type="ECO:0000256" key="12">
    <source>
        <dbReference type="ARBA" id="ARBA00023170"/>
    </source>
</evidence>
<evidence type="ECO:0000256" key="11">
    <source>
        <dbReference type="ARBA" id="ARBA00023157"/>
    </source>
</evidence>
<keyword evidence="3" id="KW-1003">Cell membrane</keyword>
<dbReference type="Gene3D" id="4.10.110.10">
    <property type="entry name" value="Spasmolytic Protein, domain 1"/>
    <property type="match status" value="1"/>
</dbReference>
<evidence type="ECO:0000256" key="6">
    <source>
        <dbReference type="ARBA" id="ARBA00022685"/>
    </source>
</evidence>
<keyword evidence="8 22" id="KW-0732">Signal</keyword>
<dbReference type="PROSITE" id="PS00025">
    <property type="entry name" value="P_TREFOIL_1"/>
    <property type="match status" value="1"/>
</dbReference>
<dbReference type="SMART" id="SM00241">
    <property type="entry name" value="ZP"/>
    <property type="match status" value="1"/>
</dbReference>
<dbReference type="PANTHER" id="PTHR23343:SF31">
    <property type="entry name" value="ZONA PELLUCIDA SPERM-BINDING PROTEIN 4"/>
    <property type="match status" value="1"/>
</dbReference>
<evidence type="ECO:0000259" key="24">
    <source>
        <dbReference type="PROSITE" id="PS51448"/>
    </source>
</evidence>
<dbReference type="Gene3D" id="2.60.40.3210">
    <property type="entry name" value="Zona pellucida, ZP-N domain"/>
    <property type="match status" value="1"/>
</dbReference>
<evidence type="ECO:0000256" key="9">
    <source>
        <dbReference type="ARBA" id="ARBA00022989"/>
    </source>
</evidence>
<comment type="similarity">
    <text evidence="2">Belongs to the ZP domain family. ZPB subfamily.</text>
</comment>
<evidence type="ECO:0000256" key="16">
    <source>
        <dbReference type="ARBA" id="ARBA00037545"/>
    </source>
</evidence>
<dbReference type="PANTHER" id="PTHR23343">
    <property type="entry name" value="ZONA PELLUCIDA SPERM-BINDING PROTEIN"/>
    <property type="match status" value="1"/>
</dbReference>
<dbReference type="SMART" id="SM00018">
    <property type="entry name" value="PD"/>
    <property type="match status" value="1"/>
</dbReference>
<feature type="signal peptide" evidence="22">
    <location>
        <begin position="1"/>
        <end position="35"/>
    </location>
</feature>
<dbReference type="RefSeq" id="XP_021122023.1">
    <property type="nucleotide sequence ID" value="XM_021266364.1"/>
</dbReference>
<dbReference type="Pfam" id="PF23344">
    <property type="entry name" value="ZP-N"/>
    <property type="match status" value="1"/>
</dbReference>
<evidence type="ECO:0000256" key="17">
    <source>
        <dbReference type="ARBA" id="ARBA00040238"/>
    </source>
</evidence>
<dbReference type="PROSITE" id="PS00682">
    <property type="entry name" value="ZP_1"/>
    <property type="match status" value="1"/>
</dbReference>
<evidence type="ECO:0000256" key="13">
    <source>
        <dbReference type="ARBA" id="ARBA00023180"/>
    </source>
</evidence>
<dbReference type="GO" id="GO:0005886">
    <property type="term" value="C:plasma membrane"/>
    <property type="evidence" value="ECO:0007669"/>
    <property type="project" value="UniProtKB-SubCell"/>
</dbReference>
<dbReference type="PROSITE" id="PS51034">
    <property type="entry name" value="ZP_2"/>
    <property type="match status" value="1"/>
</dbReference>
<keyword evidence="7 21" id="KW-0812">Transmembrane</keyword>
<dbReference type="PRINTS" id="PR00023">
    <property type="entry name" value="ZPELLUCIDA"/>
</dbReference>
<evidence type="ECO:0000313" key="25">
    <source>
        <dbReference type="Proteomes" id="UP000694906"/>
    </source>
</evidence>
<sequence>MGEEEGDSQSAGTPCGTMWLVQCILLCFSLSFVLSGQHMLSTPSEPGVLHCGKQSFEFTVNLLSRDGMLPVFIAWDHQGLPHRLLNNSECGMWVREDPGGSVILEANYRGCYVKEWGFHYILSIGVEEADAAGHTVLTKRLLKCPMTLPAQDAPGADLCNSMPVEDRLLCVSPPTSQGDCEELGCCFSPAGEASSCYYGNTVTSHCREGHFSIAVSREVASPPLHLDSVRLVLGNDSGCEPVMVTSAFVLFRFPFTSCGTTSWVTGDKTVYENELIAKRDVRTWGHGSITRDSIFRLRVSCSYSLNSNTLPVHVQVLTISPPLPKTQPGPLTLELQIAKDKNYGSYYVASDYPVVKFLRDPIYVEVSILHRTDPNLGLFLQQCWATTSPNPLHHPQWPILVKGCPYTGDNYQTQKIPVERSLPFPSHHQRFSFSTFSFVDSARAKQALSGQVFLHCSASVCQPAGMPSCMVTCPPANRRRKSDLYFQNSTASISSKVPVILLQAVKDPSEKPRKSTGAPVDPQALWVAGLAGTFIIGALLVSYLAIRRQK</sequence>
<keyword evidence="9 21" id="KW-1133">Transmembrane helix</keyword>
<feature type="chain" id="PRO_5043399723" description="Zona pellucida sperm-binding protein 4" evidence="22">
    <location>
        <begin position="36"/>
        <end position="550"/>
    </location>
</feature>
<evidence type="ECO:0000256" key="18">
    <source>
        <dbReference type="ARBA" id="ARBA00042273"/>
    </source>
</evidence>
<evidence type="ECO:0000256" key="2">
    <source>
        <dbReference type="ARBA" id="ARBA00010863"/>
    </source>
</evidence>
<evidence type="ECO:0000256" key="7">
    <source>
        <dbReference type="ARBA" id="ARBA00022692"/>
    </source>
</evidence>
<dbReference type="GO" id="GO:0032190">
    <property type="term" value="F:acrosin binding"/>
    <property type="evidence" value="ECO:0007669"/>
    <property type="project" value="TreeGrafter"/>
</dbReference>
<keyword evidence="25" id="KW-1185">Reference proteome</keyword>
<gene>
    <name evidence="26" type="primary">Zp4</name>
</gene>
<dbReference type="Pfam" id="PF22821">
    <property type="entry name" value="ZP1_ZP4_Ig-like"/>
    <property type="match status" value="1"/>
</dbReference>
<dbReference type="GO" id="GO:0007339">
    <property type="term" value="P:binding of sperm to zona pellucida"/>
    <property type="evidence" value="ECO:0007669"/>
    <property type="project" value="TreeGrafter"/>
</dbReference>
<dbReference type="SUPFAM" id="SSF57492">
    <property type="entry name" value="Trefoil"/>
    <property type="match status" value="1"/>
</dbReference>
<dbReference type="InterPro" id="IPR042235">
    <property type="entry name" value="ZP-C_dom"/>
</dbReference>
<keyword evidence="10 21" id="KW-0472">Membrane</keyword>
<dbReference type="InterPro" id="IPR054554">
    <property type="entry name" value="ZP1/4_Ig-like"/>
</dbReference>
<dbReference type="InterPro" id="IPR017957">
    <property type="entry name" value="P_trefoil_CS"/>
</dbReference>